<proteinExistence type="predicted"/>
<dbReference type="EMBL" id="JBHLZU010000027">
    <property type="protein sequence ID" value="MFB9908540.1"/>
    <property type="molecule type" value="Genomic_DNA"/>
</dbReference>
<dbReference type="InterPro" id="IPR010310">
    <property type="entry name" value="T7SS_ESAT-6-like"/>
</dbReference>
<dbReference type="Gene3D" id="1.10.287.1060">
    <property type="entry name" value="ESAT-6-like"/>
    <property type="match status" value="1"/>
</dbReference>
<keyword evidence="2" id="KW-1185">Reference proteome</keyword>
<evidence type="ECO:0000313" key="1">
    <source>
        <dbReference type="EMBL" id="MFB9908540.1"/>
    </source>
</evidence>
<accession>A0ABV6A5U1</accession>
<dbReference type="InterPro" id="IPR036689">
    <property type="entry name" value="ESAT-6-like_sf"/>
</dbReference>
<sequence>MSESKLTPDQMNQLEKAIEQCGNDSLEIMNKIRSSYIDNVGGAWTGPAAMAALSKQDDFSDEWQKIQEILTKLLNGVTQSKNRVLDFSDEQKRIFEGLNTGEDGQLMGNTFAQRMGG</sequence>
<evidence type="ECO:0000313" key="2">
    <source>
        <dbReference type="Proteomes" id="UP001589693"/>
    </source>
</evidence>
<gene>
    <name evidence="1" type="ORF">ACFFQA_31780</name>
</gene>
<dbReference type="SUPFAM" id="SSF140453">
    <property type="entry name" value="EsxAB dimer-like"/>
    <property type="match status" value="1"/>
</dbReference>
<dbReference type="RefSeq" id="WP_377860339.1">
    <property type="nucleotide sequence ID" value="NZ_JBHLZU010000027.1"/>
</dbReference>
<dbReference type="Pfam" id="PF06013">
    <property type="entry name" value="WXG100"/>
    <property type="match status" value="1"/>
</dbReference>
<protein>
    <submittedName>
        <fullName evidence="1">WXG100 family type VII secretion target</fullName>
    </submittedName>
</protein>
<dbReference type="Proteomes" id="UP001589693">
    <property type="component" value="Unassembled WGS sequence"/>
</dbReference>
<name>A0ABV6A5U1_9PSEU</name>
<reference evidence="1 2" key="1">
    <citation type="submission" date="2024-09" db="EMBL/GenBank/DDBJ databases">
        <authorList>
            <person name="Sun Q."/>
            <person name="Mori K."/>
        </authorList>
    </citation>
    <scope>NUCLEOTIDE SEQUENCE [LARGE SCALE GENOMIC DNA]</scope>
    <source>
        <strain evidence="1 2">TBRC 7907</strain>
    </source>
</reference>
<organism evidence="1 2">
    <name type="scientific">Allokutzneria oryzae</name>
    <dbReference type="NCBI Taxonomy" id="1378989"/>
    <lineage>
        <taxon>Bacteria</taxon>
        <taxon>Bacillati</taxon>
        <taxon>Actinomycetota</taxon>
        <taxon>Actinomycetes</taxon>
        <taxon>Pseudonocardiales</taxon>
        <taxon>Pseudonocardiaceae</taxon>
        <taxon>Allokutzneria</taxon>
    </lineage>
</organism>
<comment type="caution">
    <text evidence="1">The sequence shown here is derived from an EMBL/GenBank/DDBJ whole genome shotgun (WGS) entry which is preliminary data.</text>
</comment>